<evidence type="ECO:0000313" key="2">
    <source>
        <dbReference type="Proteomes" id="UP001162992"/>
    </source>
</evidence>
<reference evidence="2" key="1">
    <citation type="journal article" date="2024" name="Proc. Natl. Acad. Sci. U.S.A.">
        <title>Extraordinary preservation of gene collinearity over three hundred million years revealed in homosporous lycophytes.</title>
        <authorList>
            <person name="Li C."/>
            <person name="Wickell D."/>
            <person name="Kuo L.Y."/>
            <person name="Chen X."/>
            <person name="Nie B."/>
            <person name="Liao X."/>
            <person name="Peng D."/>
            <person name="Ji J."/>
            <person name="Jenkins J."/>
            <person name="Williams M."/>
            <person name="Shu S."/>
            <person name="Plott C."/>
            <person name="Barry K."/>
            <person name="Rajasekar S."/>
            <person name="Grimwood J."/>
            <person name="Han X."/>
            <person name="Sun S."/>
            <person name="Hou Z."/>
            <person name="He W."/>
            <person name="Dai G."/>
            <person name="Sun C."/>
            <person name="Schmutz J."/>
            <person name="Leebens-Mack J.H."/>
            <person name="Li F.W."/>
            <person name="Wang L."/>
        </authorList>
    </citation>
    <scope>NUCLEOTIDE SEQUENCE [LARGE SCALE GENOMIC DNA]</scope>
    <source>
        <strain evidence="2">cv. PW_Plant_1</strain>
    </source>
</reference>
<dbReference type="EMBL" id="CM055114">
    <property type="protein sequence ID" value="KAJ7514569.1"/>
    <property type="molecule type" value="Genomic_DNA"/>
</dbReference>
<proteinExistence type="predicted"/>
<comment type="caution">
    <text evidence="1">The sequence shown here is derived from an EMBL/GenBank/DDBJ whole genome shotgun (WGS) entry which is preliminary data.</text>
</comment>
<gene>
    <name evidence="1" type="ORF">O6H91_23G050200</name>
</gene>
<sequence length="681" mass="76102">MEPEIDILTLCKETIDSAQYLTSTQNLDLQINKQQCKLLAKKLSGILATLDEIREIVSHEEASADAADRREQAAIKELCRVLKAAQALIKDCCCNDHWLKAAIRQGNKEQDFAELLQDVDWCTSVLCGIYFGRTSQETRYVDVRACECHGKLSITDLFTLKAAAKEDQETLEASLNLLKEDHVCVESCKLLRPQTEQCLAVQLLGKLQAQALPINRSDVGTSPLILWTYAGELTDGIKLGRGSMGKVCESVWQGEKYAKKKLSNNKSLTLFKEEVAALAGLDHPHIVRLVCCCESKNGTLLMELMDEDLHSLLQKRSAPFSNLAAVDLMLQIAEGMKYLHAKSIAHRDIKSLNILIKFADLPASLGQDARLYAKIGDFGLSRIKNESTRHSNQTPNVGTRRWKAPEVFNVEDDEEDRPTRFHPFKTDVYSFGIVCAEILTGKEPFGEDLFGLWRRVKGGERPKLPQSCPTRLAFLVTKCWDGNPLQRPHFLKICEELRYIKELLLKDDRVQLEKPDTYTFQSKAVQVQGPWGGTSGGPFFGGIATSITGFELKFDKDPPCIWSIKVKYDVNGTIFEDSQHGDPNYVLLICIQILFSTNEFLERIEGSFGLQPVFVGPNQVTGITSLTFCTNLGTYGPYGDEHNTKTFITNPGRVVGLFGRSGMTFDQLGAFTIKDSEIKPI</sequence>
<keyword evidence="2" id="KW-1185">Reference proteome</keyword>
<protein>
    <submittedName>
        <fullName evidence="1">Uncharacterized protein</fullName>
    </submittedName>
</protein>
<dbReference type="Proteomes" id="UP001162992">
    <property type="component" value="Chromosome 23"/>
</dbReference>
<organism evidence="1 2">
    <name type="scientific">Diphasiastrum complanatum</name>
    <name type="common">Issler's clubmoss</name>
    <name type="synonym">Lycopodium complanatum</name>
    <dbReference type="NCBI Taxonomy" id="34168"/>
    <lineage>
        <taxon>Eukaryota</taxon>
        <taxon>Viridiplantae</taxon>
        <taxon>Streptophyta</taxon>
        <taxon>Embryophyta</taxon>
        <taxon>Tracheophyta</taxon>
        <taxon>Lycopodiopsida</taxon>
        <taxon>Lycopodiales</taxon>
        <taxon>Lycopodiaceae</taxon>
        <taxon>Lycopodioideae</taxon>
        <taxon>Diphasiastrum</taxon>
    </lineage>
</organism>
<evidence type="ECO:0000313" key="1">
    <source>
        <dbReference type="EMBL" id="KAJ7514569.1"/>
    </source>
</evidence>
<accession>A0ACC2ACD8</accession>
<name>A0ACC2ACD8_DIPCM</name>